<evidence type="ECO:0000313" key="1">
    <source>
        <dbReference type="EMBL" id="OWR02273.1"/>
    </source>
</evidence>
<dbReference type="Proteomes" id="UP000197446">
    <property type="component" value="Unassembled WGS sequence"/>
</dbReference>
<protein>
    <submittedName>
        <fullName evidence="1">Plasmid stabilization protein</fullName>
    </submittedName>
</protein>
<dbReference type="AlphaFoldDB" id="A0A254NAV0"/>
<accession>A0A254NAV0</accession>
<dbReference type="OrthoDB" id="121597at2"/>
<comment type="caution">
    <text evidence="1">The sequence shown here is derived from an EMBL/GenBank/DDBJ whole genome shotgun (WGS) entry which is preliminary data.</text>
</comment>
<dbReference type="Gene3D" id="3.30.2310.20">
    <property type="entry name" value="RelE-like"/>
    <property type="match status" value="1"/>
</dbReference>
<sequence length="106" mass="12275">MSAAYRLVPTLAFQEDLQRLETHIVERELASHSPDEDCLFRFQDALRQAMSLLTFAPHSCRRAEARREFRELIVPFGKGGCVVLFVIRDSDIVLLAARDQHKNDYR</sequence>
<gene>
    <name evidence="1" type="ORF">CDO81_21310</name>
</gene>
<keyword evidence="2" id="KW-1185">Reference proteome</keyword>
<proteinExistence type="predicted"/>
<dbReference type="InterPro" id="IPR035093">
    <property type="entry name" value="RelE/ParE_toxin_dom_sf"/>
</dbReference>
<dbReference type="EMBL" id="NISI01000010">
    <property type="protein sequence ID" value="OWR02273.1"/>
    <property type="molecule type" value="Genomic_DNA"/>
</dbReference>
<reference evidence="1 2" key="1">
    <citation type="journal article" date="2007" name="Int. J. Syst. Evol. Microbiol.">
        <title>Description of Pelomonas aquatica sp. nov. and Pelomonas puraquae sp. nov., isolated from industrial and haemodialysis water.</title>
        <authorList>
            <person name="Gomila M."/>
            <person name="Bowien B."/>
            <person name="Falsen E."/>
            <person name="Moore E.R."/>
            <person name="Lalucat J."/>
        </authorList>
    </citation>
    <scope>NUCLEOTIDE SEQUENCE [LARGE SCALE GENOMIC DNA]</scope>
    <source>
        <strain evidence="1 2">CCUG 52769</strain>
    </source>
</reference>
<evidence type="ECO:0000313" key="2">
    <source>
        <dbReference type="Proteomes" id="UP000197446"/>
    </source>
</evidence>
<name>A0A254NAV0_9BURK</name>
<dbReference type="RefSeq" id="WP_088485248.1">
    <property type="nucleotide sequence ID" value="NZ_NISI01000010.1"/>
</dbReference>
<organism evidence="1 2">
    <name type="scientific">Roseateles puraquae</name>
    <dbReference type="NCBI Taxonomy" id="431059"/>
    <lineage>
        <taxon>Bacteria</taxon>
        <taxon>Pseudomonadati</taxon>
        <taxon>Pseudomonadota</taxon>
        <taxon>Betaproteobacteria</taxon>
        <taxon>Burkholderiales</taxon>
        <taxon>Sphaerotilaceae</taxon>
        <taxon>Roseateles</taxon>
    </lineage>
</organism>